<dbReference type="EMBL" id="VMBP01000005">
    <property type="protein sequence ID" value="TSJ60968.1"/>
    <property type="molecule type" value="Genomic_DNA"/>
</dbReference>
<keyword evidence="3" id="KW-1185">Reference proteome</keyword>
<dbReference type="PANTHER" id="PTHR41252:SF1">
    <property type="entry name" value="BLR2505 PROTEIN"/>
    <property type="match status" value="1"/>
</dbReference>
<evidence type="ECO:0000313" key="2">
    <source>
        <dbReference type="EMBL" id="TSJ60968.1"/>
    </source>
</evidence>
<accession>A0ABY3DND9</accession>
<dbReference type="InterPro" id="IPR037401">
    <property type="entry name" value="SnoaL-like"/>
</dbReference>
<protein>
    <submittedName>
        <fullName evidence="2">DUF4440 domain-containing protein</fullName>
    </submittedName>
</protein>
<sequence>MVVDNATIISQLYESFARGDVTAVLERLDPAVEWFEAEGYPAVGGRHVGHAGVVEALSRVAADWDQLALIPDRFVAQDSCVIVLGVVSGSYRASRKSFRSRFAHEWLLRNGLVTLWRAHLDTALVREATTG</sequence>
<dbReference type="InterPro" id="IPR032710">
    <property type="entry name" value="NTF2-like_dom_sf"/>
</dbReference>
<comment type="caution">
    <text evidence="2">The sequence shown here is derived from an EMBL/GenBank/DDBJ whole genome shotgun (WGS) entry which is preliminary data.</text>
</comment>
<name>A0ABY3DND9_9HYPH</name>
<gene>
    <name evidence="2" type="ORF">FO470_15585</name>
</gene>
<dbReference type="SUPFAM" id="SSF54427">
    <property type="entry name" value="NTF2-like"/>
    <property type="match status" value="1"/>
</dbReference>
<dbReference type="Pfam" id="PF12680">
    <property type="entry name" value="SnoaL_2"/>
    <property type="match status" value="1"/>
</dbReference>
<proteinExistence type="predicted"/>
<reference evidence="2 3" key="1">
    <citation type="submission" date="2019-07" db="EMBL/GenBank/DDBJ databases">
        <authorList>
            <person name="Grouzdev D.S."/>
        </authorList>
    </citation>
    <scope>NUCLEOTIDE SEQUENCE [LARGE SCALE GENOMIC DNA]</scope>
    <source>
        <strain evidence="2 3">3C</strain>
    </source>
</reference>
<evidence type="ECO:0000313" key="3">
    <source>
        <dbReference type="Proteomes" id="UP000315321"/>
    </source>
</evidence>
<evidence type="ECO:0000259" key="1">
    <source>
        <dbReference type="Pfam" id="PF12680"/>
    </source>
</evidence>
<organism evidence="2 3">
    <name type="scientific">Ancylobacter moscoviensis</name>
    <dbReference type="NCBI Taxonomy" id="2597768"/>
    <lineage>
        <taxon>Bacteria</taxon>
        <taxon>Pseudomonadati</taxon>
        <taxon>Pseudomonadota</taxon>
        <taxon>Alphaproteobacteria</taxon>
        <taxon>Hyphomicrobiales</taxon>
        <taxon>Xanthobacteraceae</taxon>
        <taxon>Ancylobacter</taxon>
    </lineage>
</organism>
<dbReference type="Gene3D" id="3.10.450.50">
    <property type="match status" value="1"/>
</dbReference>
<feature type="domain" description="SnoaL-like" evidence="1">
    <location>
        <begin position="11"/>
        <end position="115"/>
    </location>
</feature>
<dbReference type="Proteomes" id="UP000315321">
    <property type="component" value="Unassembled WGS sequence"/>
</dbReference>
<dbReference type="PANTHER" id="PTHR41252">
    <property type="entry name" value="BLR2505 PROTEIN"/>
    <property type="match status" value="1"/>
</dbReference>